<evidence type="ECO:0000313" key="2">
    <source>
        <dbReference type="EMBL" id="CEP17444.1"/>
    </source>
</evidence>
<sequence length="249" mass="28481">MVSSDYHLTDVHSPEHYHNSGEEEVANYSLYREPQLPSHNHLDQTIFQDYGQQNTVNFPTPYAHDQEAQEKESESNDAILNSQNREKEPYNRTSTSAAIYNPTLEEKVANDQNIDIPEASNDNDGHAAGSANASDKDQEENHKHRSLRRPHDEDTSEYKRNTLIGDDEKEDEKFAMSNQQSREAQELENEMKLRTKIEQETKNRSFQPETEPEAVYVPSVKLRTDTMNENCCLGCLAWICCLTSASGKK</sequence>
<feature type="compositionally biased region" description="Basic and acidic residues" evidence="1">
    <location>
        <begin position="7"/>
        <end position="21"/>
    </location>
</feature>
<accession>A0A0B7NR46</accession>
<dbReference type="EMBL" id="LN733663">
    <property type="protein sequence ID" value="CEP17444.1"/>
    <property type="molecule type" value="Genomic_DNA"/>
</dbReference>
<dbReference type="AlphaFoldDB" id="A0A0B7NR46"/>
<organism evidence="2 3">
    <name type="scientific">Parasitella parasitica</name>
    <dbReference type="NCBI Taxonomy" id="35722"/>
    <lineage>
        <taxon>Eukaryota</taxon>
        <taxon>Fungi</taxon>
        <taxon>Fungi incertae sedis</taxon>
        <taxon>Mucoromycota</taxon>
        <taxon>Mucoromycotina</taxon>
        <taxon>Mucoromycetes</taxon>
        <taxon>Mucorales</taxon>
        <taxon>Mucorineae</taxon>
        <taxon>Mucoraceae</taxon>
        <taxon>Parasitella</taxon>
    </lineage>
</organism>
<feature type="region of interest" description="Disordered" evidence="1">
    <location>
        <begin position="65"/>
        <end position="188"/>
    </location>
</feature>
<dbReference type="Proteomes" id="UP000054107">
    <property type="component" value="Unassembled WGS sequence"/>
</dbReference>
<evidence type="ECO:0000313" key="3">
    <source>
        <dbReference type="Proteomes" id="UP000054107"/>
    </source>
</evidence>
<evidence type="ECO:0000256" key="1">
    <source>
        <dbReference type="SAM" id="MobiDB-lite"/>
    </source>
</evidence>
<feature type="compositionally biased region" description="Basic and acidic residues" evidence="1">
    <location>
        <begin position="65"/>
        <end position="74"/>
    </location>
</feature>
<proteinExistence type="predicted"/>
<feature type="compositionally biased region" description="Basic and acidic residues" evidence="1">
    <location>
        <begin position="149"/>
        <end position="160"/>
    </location>
</feature>
<dbReference type="OrthoDB" id="2255625at2759"/>
<keyword evidence="3" id="KW-1185">Reference proteome</keyword>
<gene>
    <name evidence="2" type="primary">PARPA_11741.1 scaffold 44482</name>
</gene>
<protein>
    <submittedName>
        <fullName evidence="2">Uncharacterized protein</fullName>
    </submittedName>
</protein>
<name>A0A0B7NR46_9FUNG</name>
<reference evidence="2 3" key="1">
    <citation type="submission" date="2014-09" db="EMBL/GenBank/DDBJ databases">
        <authorList>
            <person name="Ellenberger Sabrina"/>
        </authorList>
    </citation>
    <scope>NUCLEOTIDE SEQUENCE [LARGE SCALE GENOMIC DNA]</scope>
    <source>
        <strain evidence="2 3">CBS 412.66</strain>
    </source>
</reference>
<feature type="region of interest" description="Disordered" evidence="1">
    <location>
        <begin position="1"/>
        <end position="23"/>
    </location>
</feature>